<dbReference type="Pfam" id="PF00657">
    <property type="entry name" value="Lipase_GDSL"/>
    <property type="match status" value="1"/>
</dbReference>
<evidence type="ECO:0000313" key="8">
    <source>
        <dbReference type="EMBL" id="OMO58490.1"/>
    </source>
</evidence>
<dbReference type="InterPro" id="IPR001087">
    <property type="entry name" value="GDSL"/>
</dbReference>
<keyword evidence="9" id="KW-1185">Reference proteome</keyword>
<evidence type="ECO:0000256" key="3">
    <source>
        <dbReference type="ARBA" id="ARBA00022525"/>
    </source>
</evidence>
<dbReference type="SUPFAM" id="SSF52266">
    <property type="entry name" value="SGNH hydrolase"/>
    <property type="match status" value="1"/>
</dbReference>
<dbReference type="Gene3D" id="3.40.50.1110">
    <property type="entry name" value="SGNH hydrolase"/>
    <property type="match status" value="1"/>
</dbReference>
<dbReference type="Proteomes" id="UP000187203">
    <property type="component" value="Unassembled WGS sequence"/>
</dbReference>
<dbReference type="InterPro" id="IPR036514">
    <property type="entry name" value="SGNH_hydro_sf"/>
</dbReference>
<dbReference type="PANTHER" id="PTHR45650">
    <property type="entry name" value="GDSL-LIKE LIPASE/ACYLHYDROLASE-RELATED"/>
    <property type="match status" value="1"/>
</dbReference>
<comment type="similarity">
    <text evidence="2">Belongs to the 'GDSL' lipolytic enzyme family.</text>
</comment>
<comment type="caution">
    <text evidence="8">The sequence shown here is derived from an EMBL/GenBank/DDBJ whole genome shotgun (WGS) entry which is preliminary data.</text>
</comment>
<keyword evidence="3" id="KW-0964">Secreted</keyword>
<keyword evidence="6" id="KW-0442">Lipid degradation</keyword>
<dbReference type="GO" id="GO:0016042">
    <property type="term" value="P:lipid catabolic process"/>
    <property type="evidence" value="ECO:0007669"/>
    <property type="project" value="UniProtKB-KW"/>
</dbReference>
<evidence type="ECO:0000256" key="6">
    <source>
        <dbReference type="ARBA" id="ARBA00022963"/>
    </source>
</evidence>
<dbReference type="InterPro" id="IPR051238">
    <property type="entry name" value="GDSL_esterase/lipase"/>
</dbReference>
<name>A0A1R3GKD9_9ROSI</name>
<organism evidence="8 9">
    <name type="scientific">Corchorus olitorius</name>
    <dbReference type="NCBI Taxonomy" id="93759"/>
    <lineage>
        <taxon>Eukaryota</taxon>
        <taxon>Viridiplantae</taxon>
        <taxon>Streptophyta</taxon>
        <taxon>Embryophyta</taxon>
        <taxon>Tracheophyta</taxon>
        <taxon>Spermatophyta</taxon>
        <taxon>Magnoliopsida</taxon>
        <taxon>eudicotyledons</taxon>
        <taxon>Gunneridae</taxon>
        <taxon>Pentapetalae</taxon>
        <taxon>rosids</taxon>
        <taxon>malvids</taxon>
        <taxon>Malvales</taxon>
        <taxon>Malvaceae</taxon>
        <taxon>Grewioideae</taxon>
        <taxon>Apeibeae</taxon>
        <taxon>Corchorus</taxon>
    </lineage>
</organism>
<dbReference type="PANTHER" id="PTHR45650:SF56">
    <property type="entry name" value="SGNH HYDROLASE-TYPE ESTERASE DOMAIN-CONTAINING PROTEIN-RELATED"/>
    <property type="match status" value="1"/>
</dbReference>
<dbReference type="GO" id="GO:0016788">
    <property type="term" value="F:hydrolase activity, acting on ester bonds"/>
    <property type="evidence" value="ECO:0007669"/>
    <property type="project" value="InterPro"/>
</dbReference>
<dbReference type="STRING" id="93759.A0A1R3GKD9"/>
<dbReference type="OrthoDB" id="1600564at2759"/>
<dbReference type="AlphaFoldDB" id="A0A1R3GKD9"/>
<protein>
    <submittedName>
        <fullName evidence="8">Lipase, GDSL</fullName>
    </submittedName>
</protein>
<evidence type="ECO:0000256" key="1">
    <source>
        <dbReference type="ARBA" id="ARBA00004613"/>
    </source>
</evidence>
<evidence type="ECO:0000256" key="7">
    <source>
        <dbReference type="ARBA" id="ARBA00023098"/>
    </source>
</evidence>
<dbReference type="EMBL" id="AWUE01022414">
    <property type="protein sequence ID" value="OMO58490.1"/>
    <property type="molecule type" value="Genomic_DNA"/>
</dbReference>
<accession>A0A1R3GKD9</accession>
<evidence type="ECO:0000256" key="4">
    <source>
        <dbReference type="ARBA" id="ARBA00022729"/>
    </source>
</evidence>
<reference evidence="9" key="1">
    <citation type="submission" date="2013-09" db="EMBL/GenBank/DDBJ databases">
        <title>Corchorus olitorius genome sequencing.</title>
        <authorList>
            <person name="Alam M."/>
            <person name="Haque M.S."/>
            <person name="Islam M.S."/>
            <person name="Emdad E.M."/>
            <person name="Islam M.M."/>
            <person name="Ahmed B."/>
            <person name="Halim A."/>
            <person name="Hossen Q.M.M."/>
            <person name="Hossain M.Z."/>
            <person name="Ahmed R."/>
            <person name="Khan M.M."/>
            <person name="Islam R."/>
            <person name="Rashid M.M."/>
            <person name="Khan S.A."/>
            <person name="Rahman M.S."/>
            <person name="Alam M."/>
            <person name="Yahiya A.S."/>
            <person name="Khan M.S."/>
            <person name="Azam M.S."/>
            <person name="Haque T."/>
            <person name="Lashkar M.Z.H."/>
            <person name="Akhand A.I."/>
            <person name="Morshed G."/>
            <person name="Roy S."/>
            <person name="Uddin K.S."/>
            <person name="Rabeya T."/>
            <person name="Hossain A.S."/>
            <person name="Chowdhury A."/>
            <person name="Snigdha A.R."/>
            <person name="Mortoza M.S."/>
            <person name="Matin S.A."/>
            <person name="Hoque S.M.E."/>
            <person name="Islam M.K."/>
            <person name="Roy D.K."/>
            <person name="Haider R."/>
            <person name="Moosa M.M."/>
            <person name="Elias S.M."/>
            <person name="Hasan A.M."/>
            <person name="Jahan S."/>
            <person name="Shafiuddin M."/>
            <person name="Mahmood N."/>
            <person name="Shommy N.S."/>
        </authorList>
    </citation>
    <scope>NUCLEOTIDE SEQUENCE [LARGE SCALE GENOMIC DNA]</scope>
    <source>
        <strain evidence="9">cv. O-4</strain>
    </source>
</reference>
<evidence type="ECO:0000256" key="5">
    <source>
        <dbReference type="ARBA" id="ARBA00022801"/>
    </source>
</evidence>
<gene>
    <name evidence="8" type="ORF">COLO4_34607</name>
</gene>
<comment type="subcellular location">
    <subcellularLocation>
        <location evidence="1">Secreted</location>
    </subcellularLocation>
</comment>
<keyword evidence="5" id="KW-0378">Hydrolase</keyword>
<evidence type="ECO:0000313" key="9">
    <source>
        <dbReference type="Proteomes" id="UP000187203"/>
    </source>
</evidence>
<dbReference type="GO" id="GO:0005576">
    <property type="term" value="C:extracellular region"/>
    <property type="evidence" value="ECO:0007669"/>
    <property type="project" value="UniProtKB-SubCell"/>
</dbReference>
<keyword evidence="4" id="KW-0732">Signal</keyword>
<evidence type="ECO:0000256" key="2">
    <source>
        <dbReference type="ARBA" id="ARBA00008668"/>
    </source>
</evidence>
<proteinExistence type="inferred from homology"/>
<sequence length="261" mass="28889">MAGQDLGAKNFTPAYLAPTTTGDMVLEGVNYASSGSGILNNTGTIWGGHISLDEQISNFVETKQEIVSRMGRREAKRLLKHKALFMVVTGANDFLNGQQLGIWQNNVSSQEAYLNILTSEFKSQLTRLYHLEARKIIVTNMPRIGCSPYMRDNYPDVTGCVASLNPPIQSYNNKLKSLLKELTANLVGFQNIRSACCHSAGAHGGVIPCFPLSRVCSNRTKYVFWDAFHLTETSNLIAAKHMMDGGLNYMLPMNIRQLLHS</sequence>
<keyword evidence="7" id="KW-0443">Lipid metabolism</keyword>